<feature type="signal peptide" evidence="1">
    <location>
        <begin position="1"/>
        <end position="21"/>
    </location>
</feature>
<evidence type="ECO:0000313" key="2">
    <source>
        <dbReference type="EMBL" id="MBX50265.1"/>
    </source>
</evidence>
<feature type="chain" id="PRO_5015179221" evidence="1">
    <location>
        <begin position="22"/>
        <end position="48"/>
    </location>
</feature>
<dbReference type="EMBL" id="GGEC01069781">
    <property type="protein sequence ID" value="MBX50265.1"/>
    <property type="molecule type" value="Transcribed_RNA"/>
</dbReference>
<name>A0A2P2P674_RHIMU</name>
<evidence type="ECO:0000256" key="1">
    <source>
        <dbReference type="SAM" id="SignalP"/>
    </source>
</evidence>
<accession>A0A2P2P674</accession>
<protein>
    <submittedName>
        <fullName evidence="2">Uncharacterized protein</fullName>
    </submittedName>
</protein>
<dbReference type="AlphaFoldDB" id="A0A2P2P674"/>
<proteinExistence type="predicted"/>
<sequence length="48" mass="5525">MQMHQALLIVLSSVSNHSIWCQLCPNMQLISHPCFKGRLLHHLMVCQP</sequence>
<keyword evidence="1" id="KW-0732">Signal</keyword>
<reference evidence="2" key="1">
    <citation type="submission" date="2018-02" db="EMBL/GenBank/DDBJ databases">
        <title>Rhizophora mucronata_Transcriptome.</title>
        <authorList>
            <person name="Meera S.P."/>
            <person name="Sreeshan A."/>
            <person name="Augustine A."/>
        </authorList>
    </citation>
    <scope>NUCLEOTIDE SEQUENCE</scope>
    <source>
        <tissue evidence="2">Leaf</tissue>
    </source>
</reference>
<organism evidence="2">
    <name type="scientific">Rhizophora mucronata</name>
    <name type="common">Asiatic mangrove</name>
    <dbReference type="NCBI Taxonomy" id="61149"/>
    <lineage>
        <taxon>Eukaryota</taxon>
        <taxon>Viridiplantae</taxon>
        <taxon>Streptophyta</taxon>
        <taxon>Embryophyta</taxon>
        <taxon>Tracheophyta</taxon>
        <taxon>Spermatophyta</taxon>
        <taxon>Magnoliopsida</taxon>
        <taxon>eudicotyledons</taxon>
        <taxon>Gunneridae</taxon>
        <taxon>Pentapetalae</taxon>
        <taxon>rosids</taxon>
        <taxon>fabids</taxon>
        <taxon>Malpighiales</taxon>
        <taxon>Rhizophoraceae</taxon>
        <taxon>Rhizophora</taxon>
    </lineage>
</organism>